<accession>A0A3B0Y206</accession>
<protein>
    <submittedName>
        <fullName evidence="1">Uncharacterized protein</fullName>
    </submittedName>
</protein>
<name>A0A3B0Y206_9ZZZZ</name>
<evidence type="ECO:0000313" key="1">
    <source>
        <dbReference type="EMBL" id="VAW62466.1"/>
    </source>
</evidence>
<dbReference type="AlphaFoldDB" id="A0A3B0Y206"/>
<gene>
    <name evidence="1" type="ORF">MNBD_GAMMA09-3729</name>
</gene>
<proteinExistence type="predicted"/>
<sequence>MQTFLISFFHGVLQQDNTALSLIPKNDNSIYIDDSNTQLIFTITGLHEIIRTNKNISYKEFKKFLYSGSINEKLNDIGGKIEIHTSNGKIDNNVYKLVKTNFGNT</sequence>
<reference evidence="1" key="1">
    <citation type="submission" date="2018-06" db="EMBL/GenBank/DDBJ databases">
        <authorList>
            <person name="Zhirakovskaya E."/>
        </authorList>
    </citation>
    <scope>NUCLEOTIDE SEQUENCE</scope>
</reference>
<dbReference type="EMBL" id="UOFI01000023">
    <property type="protein sequence ID" value="VAW62466.1"/>
    <property type="molecule type" value="Genomic_DNA"/>
</dbReference>
<organism evidence="1">
    <name type="scientific">hydrothermal vent metagenome</name>
    <dbReference type="NCBI Taxonomy" id="652676"/>
    <lineage>
        <taxon>unclassified sequences</taxon>
        <taxon>metagenomes</taxon>
        <taxon>ecological metagenomes</taxon>
    </lineage>
</organism>